<dbReference type="InterPro" id="IPR044855">
    <property type="entry name" value="CoA-Trfase_III_dom3_sf"/>
</dbReference>
<dbReference type="Proteomes" id="UP000756860">
    <property type="component" value="Unassembled WGS sequence"/>
</dbReference>
<accession>A0ABS5SDN2</accession>
<evidence type="ECO:0000313" key="2">
    <source>
        <dbReference type="EMBL" id="MBT0653479.1"/>
    </source>
</evidence>
<name>A0ABS5SDN2_9BACT</name>
<dbReference type="PANTHER" id="PTHR48207">
    <property type="entry name" value="SUCCINATE--HYDROXYMETHYLGLUTARATE COA-TRANSFERASE"/>
    <property type="match status" value="1"/>
</dbReference>
<dbReference type="InterPro" id="IPR023606">
    <property type="entry name" value="CoA-Trfase_III_dom_1_sf"/>
</dbReference>
<dbReference type="RefSeq" id="WP_214175472.1">
    <property type="nucleotide sequence ID" value="NZ_JAHCVK010000003.1"/>
</dbReference>
<evidence type="ECO:0000313" key="3">
    <source>
        <dbReference type="Proteomes" id="UP000756860"/>
    </source>
</evidence>
<comment type="caution">
    <text evidence="2">The sequence shown here is derived from an EMBL/GenBank/DDBJ whole genome shotgun (WGS) entry which is preliminary data.</text>
</comment>
<dbReference type="InterPro" id="IPR050483">
    <property type="entry name" value="CoA-transferase_III_domain"/>
</dbReference>
<organism evidence="2 3">
    <name type="scientific">Geomobilimonas luticola</name>
    <dbReference type="NCBI Taxonomy" id="1114878"/>
    <lineage>
        <taxon>Bacteria</taxon>
        <taxon>Pseudomonadati</taxon>
        <taxon>Thermodesulfobacteriota</taxon>
        <taxon>Desulfuromonadia</taxon>
        <taxon>Geobacterales</taxon>
        <taxon>Geobacteraceae</taxon>
        <taxon>Geomobilimonas</taxon>
    </lineage>
</organism>
<dbReference type="PANTHER" id="PTHR48207:SF3">
    <property type="entry name" value="SUCCINATE--HYDROXYMETHYLGLUTARATE COA-TRANSFERASE"/>
    <property type="match status" value="1"/>
</dbReference>
<keyword evidence="3" id="KW-1185">Reference proteome</keyword>
<protein>
    <submittedName>
        <fullName evidence="2">CoA transferase</fullName>
    </submittedName>
</protein>
<proteinExistence type="predicted"/>
<dbReference type="Gene3D" id="3.30.1540.10">
    <property type="entry name" value="formyl-coa transferase, domain 3"/>
    <property type="match status" value="1"/>
</dbReference>
<sequence>MGTNIKKPLEGVRIVDLTAWLSGPYTTEIMAHLGAEVIKIEKHDGGDAVRNNGPYFGPNGITLKRTDPRDISLCILKRSRGKKSVSLNLKSEEGKEILRKLIATADVVAENFLPGTMEKLGFGYEDLKKIKADIILGSCSGFGQDGPYKNLAAFDPVVEAMSGVMEVTGYAENAPVRLGVAGGDLISALYLAIGLQAALRFRDQTGKGQHVDVSMLDSLFSFLMEESLDVFIDNNIPIRTGNRRLRLTPFNSYECKDGYAVICSAADSHWVGLCKAMGREDLIKDPRCEKLDYRQQHADFVDETVEAWTKTLTKKEVVAKVRAAGVASGEVATIPEVLDDPQLKHRGMITDLYHPEFGKVKGAVGHDFPFRFTEAEIGFELPGGYLGAQNEEVLCGILGYSKEDLARLKEKDVI</sequence>
<keyword evidence="1 2" id="KW-0808">Transferase</keyword>
<dbReference type="EMBL" id="JAHCVK010000003">
    <property type="protein sequence ID" value="MBT0653479.1"/>
    <property type="molecule type" value="Genomic_DNA"/>
</dbReference>
<dbReference type="Pfam" id="PF02515">
    <property type="entry name" value="CoA_transf_3"/>
    <property type="match status" value="1"/>
</dbReference>
<dbReference type="GO" id="GO:0016740">
    <property type="term" value="F:transferase activity"/>
    <property type="evidence" value="ECO:0007669"/>
    <property type="project" value="UniProtKB-KW"/>
</dbReference>
<dbReference type="InterPro" id="IPR003673">
    <property type="entry name" value="CoA-Trfase_fam_III"/>
</dbReference>
<dbReference type="Gene3D" id="3.40.50.10540">
    <property type="entry name" value="Crotonobetainyl-coa:carnitine coa-transferase, domain 1"/>
    <property type="match status" value="1"/>
</dbReference>
<dbReference type="SUPFAM" id="SSF89796">
    <property type="entry name" value="CoA-transferase family III (CaiB/BaiF)"/>
    <property type="match status" value="1"/>
</dbReference>
<reference evidence="2 3" key="1">
    <citation type="submission" date="2021-05" db="EMBL/GenBank/DDBJ databases">
        <title>The draft genome of Geobacter luticola JCM 17780.</title>
        <authorList>
            <person name="Xu Z."/>
            <person name="Masuda Y."/>
            <person name="Itoh H."/>
            <person name="Senoo K."/>
        </authorList>
    </citation>
    <scope>NUCLEOTIDE SEQUENCE [LARGE SCALE GENOMIC DNA]</scope>
    <source>
        <strain evidence="2 3">JCM 17780</strain>
    </source>
</reference>
<evidence type="ECO:0000256" key="1">
    <source>
        <dbReference type="ARBA" id="ARBA00022679"/>
    </source>
</evidence>
<gene>
    <name evidence="2" type="ORF">KI810_10465</name>
</gene>